<dbReference type="RefSeq" id="XP_018694260.1">
    <property type="nucleotide sequence ID" value="XM_018837407.1"/>
</dbReference>
<evidence type="ECO:0000313" key="4">
    <source>
        <dbReference type="Proteomes" id="UP000078343"/>
    </source>
</evidence>
<dbReference type="InterPro" id="IPR008928">
    <property type="entry name" value="6-hairpin_glycosidase_sf"/>
</dbReference>
<dbReference type="PANTHER" id="PTHR41814:SF1">
    <property type="entry name" value="CELLULASE"/>
    <property type="match status" value="1"/>
</dbReference>
<evidence type="ECO:0000256" key="1">
    <source>
        <dbReference type="ARBA" id="ARBA00022801"/>
    </source>
</evidence>
<dbReference type="EMBL" id="LVYI01000004">
    <property type="protein sequence ID" value="OAP60893.1"/>
    <property type="molecule type" value="Genomic_DNA"/>
</dbReference>
<dbReference type="Gene3D" id="1.50.10.10">
    <property type="match status" value="1"/>
</dbReference>
<proteinExistence type="predicted"/>
<dbReference type="Proteomes" id="UP000078343">
    <property type="component" value="Unassembled WGS sequence"/>
</dbReference>
<dbReference type="GO" id="GO:0005975">
    <property type="term" value="P:carbohydrate metabolic process"/>
    <property type="evidence" value="ECO:0007669"/>
    <property type="project" value="InterPro"/>
</dbReference>
<dbReference type="Pfam" id="PF07470">
    <property type="entry name" value="Glyco_hydro_88"/>
    <property type="match status" value="1"/>
</dbReference>
<dbReference type="PANTHER" id="PTHR41814">
    <property type="entry name" value="EXPRESSED PROTEIN"/>
    <property type="match status" value="1"/>
</dbReference>
<keyword evidence="2" id="KW-0732">Signal</keyword>
<feature type="signal peptide" evidence="2">
    <location>
        <begin position="1"/>
        <end position="16"/>
    </location>
</feature>
<dbReference type="GO" id="GO:0016787">
    <property type="term" value="F:hydrolase activity"/>
    <property type="evidence" value="ECO:0007669"/>
    <property type="project" value="UniProtKB-KW"/>
</dbReference>
<protein>
    <submittedName>
        <fullName evidence="3">Uncharacterized protein</fullName>
    </submittedName>
</protein>
<accession>A0A178ZNW7</accession>
<dbReference type="SUPFAM" id="SSF48208">
    <property type="entry name" value="Six-hairpin glycosidases"/>
    <property type="match status" value="1"/>
</dbReference>
<gene>
    <name evidence="3" type="ORF">AYL99_05895</name>
</gene>
<dbReference type="OrthoDB" id="4138492at2759"/>
<organism evidence="3 4">
    <name type="scientific">Fonsecaea erecta</name>
    <dbReference type="NCBI Taxonomy" id="1367422"/>
    <lineage>
        <taxon>Eukaryota</taxon>
        <taxon>Fungi</taxon>
        <taxon>Dikarya</taxon>
        <taxon>Ascomycota</taxon>
        <taxon>Pezizomycotina</taxon>
        <taxon>Eurotiomycetes</taxon>
        <taxon>Chaetothyriomycetidae</taxon>
        <taxon>Chaetothyriales</taxon>
        <taxon>Herpotrichiellaceae</taxon>
        <taxon>Fonsecaea</taxon>
    </lineage>
</organism>
<keyword evidence="4" id="KW-1185">Reference proteome</keyword>
<keyword evidence="1" id="KW-0378">Hydrolase</keyword>
<evidence type="ECO:0000313" key="3">
    <source>
        <dbReference type="EMBL" id="OAP60893.1"/>
    </source>
</evidence>
<dbReference type="InterPro" id="IPR010905">
    <property type="entry name" value="Glyco_hydro_88"/>
</dbReference>
<sequence length="445" mass="49099">MNYIVTLAVVVFSAAAWVLLHRPDAGFDPQMVLAKGCAITSRSWEFGTLTEALLEFYNPELTVFGLDPFPYGHIPKVTDATKVQGLAYASAVIWTNGSDLLIDGEVRYEPQSHNRKGSPADPASLGTAAVLLSQYDEAYLEAAKRQAEYLLTKARRFHVHDTPAPISHRDEPPELWGDFVYMVPPFFAYHGVAVQDMQFLETAVQQCQLYDVVLRTNISLEDGRTCHGLWRHIVSEPTQLEPGICCSDPDVWLTSNAWAVAGMTRVLATILKWQPPPGSPIQYDEFRARSTTALTDIIDGMLKCTMNQSRDEKSGLLKNYLDGPSHPTSAWAYGDAAGTALMASAVYRLAVLLPEVYGTPSFLDWAEQNRHAVARHISQDGRVGPVADVGHVPSQSPVNQTSEGQSMAILMYSAWRDCLTAGVCGHHGALWDTILRRLTGWTYST</sequence>
<feature type="chain" id="PRO_5008098623" evidence="2">
    <location>
        <begin position="17"/>
        <end position="445"/>
    </location>
</feature>
<dbReference type="AlphaFoldDB" id="A0A178ZNW7"/>
<comment type="caution">
    <text evidence="3">The sequence shown here is derived from an EMBL/GenBank/DDBJ whole genome shotgun (WGS) entry which is preliminary data.</text>
</comment>
<dbReference type="GeneID" id="30010063"/>
<dbReference type="InterPro" id="IPR012341">
    <property type="entry name" value="6hp_glycosidase-like_sf"/>
</dbReference>
<name>A0A178ZNW7_9EURO</name>
<reference evidence="3 4" key="1">
    <citation type="submission" date="2016-04" db="EMBL/GenBank/DDBJ databases">
        <title>Draft genome of Fonsecaea erecta CBS 125763.</title>
        <authorList>
            <person name="Weiss V.A."/>
            <person name="Vicente V.A."/>
            <person name="Raittz R.T."/>
            <person name="Moreno L.F."/>
            <person name="De Souza E.M."/>
            <person name="Pedrosa F.O."/>
            <person name="Steffens M.B."/>
            <person name="Faoro H."/>
            <person name="Tadra-Sfeir M.Z."/>
            <person name="Najafzadeh M.J."/>
            <person name="Felipe M.S."/>
            <person name="Teixeira M."/>
            <person name="Sun J."/>
            <person name="Xi L."/>
            <person name="Gomes R."/>
            <person name="De Azevedo C.M."/>
            <person name="Salgado C.G."/>
            <person name="Da Silva M.B."/>
            <person name="Nascimento M.F."/>
            <person name="Queiroz-Telles F."/>
            <person name="Attili D.S."/>
            <person name="Gorbushina A."/>
        </authorList>
    </citation>
    <scope>NUCLEOTIDE SEQUENCE [LARGE SCALE GENOMIC DNA]</scope>
    <source>
        <strain evidence="3 4">CBS 125763</strain>
    </source>
</reference>
<evidence type="ECO:0000256" key="2">
    <source>
        <dbReference type="SAM" id="SignalP"/>
    </source>
</evidence>